<dbReference type="SUPFAM" id="SSF56954">
    <property type="entry name" value="Outer membrane efflux proteins (OEP)"/>
    <property type="match status" value="1"/>
</dbReference>
<dbReference type="STRING" id="1656094.BFC18_16900"/>
<feature type="compositionally biased region" description="Low complexity" evidence="2">
    <location>
        <begin position="114"/>
        <end position="123"/>
    </location>
</feature>
<gene>
    <name evidence="3" type="ORF">BFC18_16900</name>
</gene>
<dbReference type="InterPro" id="IPR010131">
    <property type="entry name" value="MdtP/NodT-like"/>
</dbReference>
<dbReference type="Proteomes" id="UP000175691">
    <property type="component" value="Unassembled WGS sequence"/>
</dbReference>
<dbReference type="InterPro" id="IPR003423">
    <property type="entry name" value="OMP_efflux"/>
</dbReference>
<accession>A0A1E7Z8L9</accession>
<dbReference type="Pfam" id="PF02321">
    <property type="entry name" value="OEP"/>
    <property type="match status" value="2"/>
</dbReference>
<dbReference type="Gene3D" id="1.20.1600.10">
    <property type="entry name" value="Outer membrane efflux proteins (OEP)"/>
    <property type="match status" value="1"/>
</dbReference>
<dbReference type="PROSITE" id="PS51257">
    <property type="entry name" value="PROKAR_LIPOPROTEIN"/>
    <property type="match status" value="1"/>
</dbReference>
<dbReference type="OrthoDB" id="9770517at2"/>
<name>A0A1E7Z8L9_9ALTE</name>
<dbReference type="EMBL" id="MDHN01000037">
    <property type="protein sequence ID" value="OFC69744.1"/>
    <property type="molecule type" value="Genomic_DNA"/>
</dbReference>
<reference evidence="3 4" key="1">
    <citation type="submission" date="2016-08" db="EMBL/GenBank/DDBJ databases">
        <authorList>
            <person name="Seilhamer J.J."/>
        </authorList>
    </citation>
    <scope>NUCLEOTIDE SEQUENCE [LARGE SCALE GENOMIC DNA]</scope>
    <source>
        <strain evidence="3 4">KCTC 42603</strain>
    </source>
</reference>
<protein>
    <recommendedName>
        <fullName evidence="5">Transporter</fullName>
    </recommendedName>
</protein>
<dbReference type="GO" id="GO:0015562">
    <property type="term" value="F:efflux transmembrane transporter activity"/>
    <property type="evidence" value="ECO:0007669"/>
    <property type="project" value="InterPro"/>
</dbReference>
<evidence type="ECO:0000313" key="3">
    <source>
        <dbReference type="EMBL" id="OFC69744.1"/>
    </source>
</evidence>
<dbReference type="RefSeq" id="WP_070126542.1">
    <property type="nucleotide sequence ID" value="NZ_MDHN01000037.1"/>
</dbReference>
<feature type="region of interest" description="Disordered" evidence="2">
    <location>
        <begin position="100"/>
        <end position="123"/>
    </location>
</feature>
<evidence type="ECO:0008006" key="5">
    <source>
        <dbReference type="Google" id="ProtNLM"/>
    </source>
</evidence>
<keyword evidence="4" id="KW-1185">Reference proteome</keyword>
<dbReference type="AlphaFoldDB" id="A0A1E7Z8L9"/>
<proteinExistence type="inferred from homology"/>
<comment type="caution">
    <text evidence="3">The sequence shown here is derived from an EMBL/GenBank/DDBJ whole genome shotgun (WGS) entry which is preliminary data.</text>
</comment>
<evidence type="ECO:0000313" key="4">
    <source>
        <dbReference type="Proteomes" id="UP000175691"/>
    </source>
</evidence>
<dbReference type="PANTHER" id="PTHR30203">
    <property type="entry name" value="OUTER MEMBRANE CATION EFFLUX PROTEIN"/>
    <property type="match status" value="1"/>
</dbReference>
<evidence type="ECO:0000256" key="1">
    <source>
        <dbReference type="ARBA" id="ARBA00007613"/>
    </source>
</evidence>
<comment type="similarity">
    <text evidence="1">Belongs to the outer membrane factor (OMF) (TC 1.B.17) family.</text>
</comment>
<evidence type="ECO:0000256" key="2">
    <source>
        <dbReference type="SAM" id="MobiDB-lite"/>
    </source>
</evidence>
<organism evidence="3 4">
    <name type="scientific">Alteromonas confluentis</name>
    <dbReference type="NCBI Taxonomy" id="1656094"/>
    <lineage>
        <taxon>Bacteria</taxon>
        <taxon>Pseudomonadati</taxon>
        <taxon>Pseudomonadota</taxon>
        <taxon>Gammaproteobacteria</taxon>
        <taxon>Alteromonadales</taxon>
        <taxon>Alteromonadaceae</taxon>
        <taxon>Alteromonas/Salinimonas group</taxon>
        <taxon>Alteromonas</taxon>
    </lineage>
</organism>
<dbReference type="PANTHER" id="PTHR30203:SF24">
    <property type="entry name" value="BLR4935 PROTEIN"/>
    <property type="match status" value="1"/>
</dbReference>
<dbReference type="Gene3D" id="2.20.200.10">
    <property type="entry name" value="Outer membrane efflux proteins (OEP)"/>
    <property type="match status" value="1"/>
</dbReference>
<sequence>MNNKSVGLLVAAMLSGCAYSPTEQAYREHIQTPDIFEFYTDADSQVEVEQDWWTVFGSTPLNELMTRLMADNLSLEEARMRVDRAVLLLEQSRADNIPDVSAGVSGRSGKDFDGGSTSSSSSGNVGLSYTFDVWGSREATQLGLSLGIDSQRFTQRSAALQVQGLLASEYFNLLSLQQRLVIARKNYDAADQLYELVRIRFEEGDASGIEVSQQQNTLLTARGELLRLNNQATLSRRAIAALLGDAVLTPVNSEESILAMAVPEISLYQPASVLKQRPDVQIADVTLQQADIAVYQAGIQGLPGLSFSADLSVSDLLDLASGWSVGAALSSAATLFDGGRIDAGKKIAATDRELAWNNFRATTINASQSLLDALDNFTYQKAAYELDLISLENNERLYKLAEIRYKAGDTDFLNLLSAQRSWFSAQLTVITSYQQSLAAASTVYLEAGGRPQLINRP</sequence>